<evidence type="ECO:0000256" key="1">
    <source>
        <dbReference type="ARBA" id="ARBA00022679"/>
    </source>
</evidence>
<dbReference type="PANTHER" id="PTHR43584">
    <property type="entry name" value="NUCLEOTIDYL TRANSFERASE"/>
    <property type="match status" value="1"/>
</dbReference>
<dbReference type="EMBL" id="LAZR01001250">
    <property type="protein sequence ID" value="KKN47907.1"/>
    <property type="molecule type" value="Genomic_DNA"/>
</dbReference>
<gene>
    <name evidence="4" type="ORF">LCGC14_0658060</name>
</gene>
<evidence type="ECO:0000259" key="3">
    <source>
        <dbReference type="Pfam" id="PF12804"/>
    </source>
</evidence>
<dbReference type="InterPro" id="IPR025877">
    <property type="entry name" value="MobA-like_NTP_Trfase"/>
</dbReference>
<keyword evidence="2" id="KW-0548">Nucleotidyltransferase</keyword>
<dbReference type="PANTHER" id="PTHR43584:SF8">
    <property type="entry name" value="N-ACETYLMURAMATE ALPHA-1-PHOSPHATE URIDYLYLTRANSFERASE"/>
    <property type="match status" value="1"/>
</dbReference>
<protein>
    <recommendedName>
        <fullName evidence="3">MobA-like NTP transferase domain-containing protein</fullName>
    </recommendedName>
</protein>
<dbReference type="Gene3D" id="3.90.550.10">
    <property type="entry name" value="Spore Coat Polysaccharide Biosynthesis Protein SpsA, Chain A"/>
    <property type="match status" value="1"/>
</dbReference>
<dbReference type="SUPFAM" id="SSF53448">
    <property type="entry name" value="Nucleotide-diphospho-sugar transferases"/>
    <property type="match status" value="1"/>
</dbReference>
<feature type="domain" description="MobA-like NTP transferase" evidence="3">
    <location>
        <begin position="3"/>
        <end position="119"/>
    </location>
</feature>
<evidence type="ECO:0000256" key="2">
    <source>
        <dbReference type="ARBA" id="ARBA00022695"/>
    </source>
</evidence>
<proteinExistence type="predicted"/>
<organism evidence="4">
    <name type="scientific">marine sediment metagenome</name>
    <dbReference type="NCBI Taxonomy" id="412755"/>
    <lineage>
        <taxon>unclassified sequences</taxon>
        <taxon>metagenomes</taxon>
        <taxon>ecological metagenomes</taxon>
    </lineage>
</organism>
<dbReference type="Pfam" id="PF12804">
    <property type="entry name" value="NTP_transf_3"/>
    <property type="match status" value="1"/>
</dbReference>
<dbReference type="InterPro" id="IPR050065">
    <property type="entry name" value="GlmU-like"/>
</dbReference>
<dbReference type="AlphaFoldDB" id="A0A0F9RE97"/>
<reference evidence="4" key="1">
    <citation type="journal article" date="2015" name="Nature">
        <title>Complex archaea that bridge the gap between prokaryotes and eukaryotes.</title>
        <authorList>
            <person name="Spang A."/>
            <person name="Saw J.H."/>
            <person name="Jorgensen S.L."/>
            <person name="Zaremba-Niedzwiedzka K."/>
            <person name="Martijn J."/>
            <person name="Lind A.E."/>
            <person name="van Eijk R."/>
            <person name="Schleper C."/>
            <person name="Guy L."/>
            <person name="Ettema T.J."/>
        </authorList>
    </citation>
    <scope>NUCLEOTIDE SEQUENCE</scope>
</reference>
<evidence type="ECO:0000313" key="4">
    <source>
        <dbReference type="EMBL" id="KKN47907.1"/>
    </source>
</evidence>
<name>A0A0F9RE97_9ZZZZ</name>
<comment type="caution">
    <text evidence="4">The sequence shown here is derived from an EMBL/GenBank/DDBJ whole genome shotgun (WGS) entry which is preliminary data.</text>
</comment>
<keyword evidence="1" id="KW-0808">Transferase</keyword>
<sequence length="244" mass="28110">MKAVILAAGRPNPTFPDNSKQKVLYHINGEILLERMVRQLKEADLEDIRLVTGYGAKGIQEFNRDRSLGLELVYNPEWDEDPVESIRCGVKDLGDDALIIFGDILATTQIFRRFRECSAPLAWIKTRVPWGGGLPVDEVYKANRQTCIVKIAEDKLEMFDEDKAEEYIARFTERIYPYMRRYQTPRLWDGGKRDTVRLSAIVLEGMFRNGPVEEIVVPSPIKDVDYYKLTDEFHHQRKIPGSSS</sequence>
<accession>A0A0F9RE97</accession>
<dbReference type="InterPro" id="IPR029044">
    <property type="entry name" value="Nucleotide-diphossugar_trans"/>
</dbReference>
<dbReference type="GO" id="GO:0016779">
    <property type="term" value="F:nucleotidyltransferase activity"/>
    <property type="evidence" value="ECO:0007669"/>
    <property type="project" value="UniProtKB-KW"/>
</dbReference>